<dbReference type="PANTHER" id="PTHR34676:SF28">
    <property type="entry name" value="ZINC FINGER, CCHC-TYPE, RIBONUCLEASE H-LIKE DOMAIN, GAG-PRE-INTEGRASE DOMAIN PROTEIN-RELATED"/>
    <property type="match status" value="1"/>
</dbReference>
<organism evidence="1">
    <name type="scientific">Tanacetum cinerariifolium</name>
    <name type="common">Dalmatian daisy</name>
    <name type="synonym">Chrysanthemum cinerariifolium</name>
    <dbReference type="NCBI Taxonomy" id="118510"/>
    <lineage>
        <taxon>Eukaryota</taxon>
        <taxon>Viridiplantae</taxon>
        <taxon>Streptophyta</taxon>
        <taxon>Embryophyta</taxon>
        <taxon>Tracheophyta</taxon>
        <taxon>Spermatophyta</taxon>
        <taxon>Magnoliopsida</taxon>
        <taxon>eudicotyledons</taxon>
        <taxon>Gunneridae</taxon>
        <taxon>Pentapetalae</taxon>
        <taxon>asterids</taxon>
        <taxon>campanulids</taxon>
        <taxon>Asterales</taxon>
        <taxon>Asteraceae</taxon>
        <taxon>Asteroideae</taxon>
        <taxon>Anthemideae</taxon>
        <taxon>Anthemidinae</taxon>
        <taxon>Tanacetum</taxon>
    </lineage>
</organism>
<comment type="caution">
    <text evidence="1">The sequence shown here is derived from an EMBL/GenBank/DDBJ whole genome shotgun (WGS) entry which is preliminary data.</text>
</comment>
<name>A0A6L2K9N9_TANCI</name>
<gene>
    <name evidence="1" type="ORF">Tci_017667</name>
</gene>
<dbReference type="Pfam" id="PF14223">
    <property type="entry name" value="Retrotran_gag_2"/>
    <property type="match status" value="1"/>
</dbReference>
<evidence type="ECO:0000313" key="1">
    <source>
        <dbReference type="EMBL" id="GEU45689.1"/>
    </source>
</evidence>
<dbReference type="AlphaFoldDB" id="A0A6L2K9N9"/>
<dbReference type="PANTHER" id="PTHR34676">
    <property type="entry name" value="DUF4219 DOMAIN-CONTAINING PROTEIN-RELATED"/>
    <property type="match status" value="1"/>
</dbReference>
<protein>
    <submittedName>
        <fullName evidence="1">Zf-CCHC domain-containing protein/UBN2 domain-containing protein</fullName>
    </submittedName>
</protein>
<reference evidence="1" key="1">
    <citation type="journal article" date="2019" name="Sci. Rep.">
        <title>Draft genome of Tanacetum cinerariifolium, the natural source of mosquito coil.</title>
        <authorList>
            <person name="Yamashiro T."/>
            <person name="Shiraishi A."/>
            <person name="Satake H."/>
            <person name="Nakayama K."/>
        </authorList>
    </citation>
    <scope>NUCLEOTIDE SEQUENCE</scope>
</reference>
<dbReference type="EMBL" id="BKCJ010002020">
    <property type="protein sequence ID" value="GEU45689.1"/>
    <property type="molecule type" value="Genomic_DNA"/>
</dbReference>
<accession>A0A6L2K9N9</accession>
<sequence length="1223" mass="140384">MLLAQAQEAEVVLQKEQQDFLADGLEYFDLECDNLLLYTTSIFKADHVDAFDSDCDEEAKASAIFMASLSPAGSTNGDDVSLTYNSDILSDIPHYDTYHETDMTNPIVQEMKYLQFYDSNLKVAFGKDTCFVCILEGVDLVLRSQGFNLYTILMDEMRKSSPICLLSKASKIKSWLWHRRLSHLDFGVTPRLRLRLFQAHDWTMRQAHPICFQVYWQFYYSNLKVAFGKDTCFVCILEGVDLVLRSHGSNLYTILMDEMRKSSPICLLSKASKIKSWLWHRRLSHLDFGVTPRQVEADKKTSANDKVKGSVETRNGLNYDEGWQNVDYRNKSNGYNNQHGSYDKTSEKTFQVDECIVTDEVKKNNDKNVSTKNRFDVLMNESDNADISAWKDCKIHVDVACDMGVPVSDKVLNRWSEDMVKYYREEWRKRVKHNVTHEEKLESMAEVDLMLLSKKPLTDDLKEIYTDDMMEYYLARCDDIRSDEKNRHYIDDANLKTMDEVEDDMNDSIEFIEVKEAMFSIEDDKAIGLDRFTLKIFKSALSVVGSDVCATDKEFFWSSKILGEFNTNHISLIPKLQTSLKGVAGNVVLNGVRSILIFKRHTTRALDEFSMTSGLYPIMAKSRDLFRNVPKDVKDQILLAMSFKEAELPIRYIRIPLSCTKLKNPDCKVLISNMKKRICNWRNKSLSLAGRLQLVASMNNLDKLYLSKCRSEVASYEFKGLTLKHYEKPSGLVCGVAMLPLLVWFGYAYYRDVGSGLWQRNIVYIIDKGCRLCWTGFRLLGYVSFVWIQNSGYAKTSVLGYAKDSSFKKKFLFNVTWFLFGTLVSLDSVRYKVSASSIVYVSYKVVVQVNSSQCKWFSFDIQVLEVVPFEEQFDDLKKKLAKNNKANMVLYNALPKKEYERVFMCKMAKDIWQSLLITHQGNSQVKDNKIDLLVQQYEQFTILEEEYIDSGFAIFNTIITSLKALDEGFSSKNYVRKFLRALHPKWRAKVTMIEESKDLSSLALEELISYLKVHEVVMEKDSKIYRGKKETVKSIALKAESSDDETLTSRSDDEEYAMAVRNFKKFFRRNGKFVRQPREKRSHSDKWVRRKERVIRNSLDAVIQIISWVIVQNNLATKNKRPSLEVLRAIAKMTSRTKLTMKLVSWLNHQMSANSLRVMLSNQKLSSSKIGLGFDSSKASTSGTKPINFVGSSAGIVPDGSTIKAHGSTILGFVDPSSGEKSA</sequence>
<proteinExistence type="predicted"/>